<keyword evidence="3" id="KW-0472">Membrane</keyword>
<gene>
    <name evidence="6" type="ORF">GCM10011585_12470</name>
</gene>
<keyword evidence="7" id="KW-1185">Reference proteome</keyword>
<reference evidence="6" key="2">
    <citation type="submission" date="2020-09" db="EMBL/GenBank/DDBJ databases">
        <authorList>
            <person name="Sun Q."/>
            <person name="Zhou Y."/>
        </authorList>
    </citation>
    <scope>NUCLEOTIDE SEQUENCE</scope>
    <source>
        <strain evidence="6">CGMCC 1.12997</strain>
    </source>
</reference>
<organism evidence="6 7">
    <name type="scientific">Edaphobacter dinghuensis</name>
    <dbReference type="NCBI Taxonomy" id="1560005"/>
    <lineage>
        <taxon>Bacteria</taxon>
        <taxon>Pseudomonadati</taxon>
        <taxon>Acidobacteriota</taxon>
        <taxon>Terriglobia</taxon>
        <taxon>Terriglobales</taxon>
        <taxon>Acidobacteriaceae</taxon>
        <taxon>Edaphobacter</taxon>
    </lineage>
</organism>
<protein>
    <recommendedName>
        <fullName evidence="5">NolW-like domain-containing protein</fullName>
    </recommendedName>
</protein>
<feature type="domain" description="NolW-like" evidence="5">
    <location>
        <begin position="54"/>
        <end position="103"/>
    </location>
</feature>
<dbReference type="InterPro" id="IPR038591">
    <property type="entry name" value="NolW-like_sf"/>
</dbReference>
<proteinExistence type="predicted"/>
<dbReference type="InterPro" id="IPR050810">
    <property type="entry name" value="Bact_Secretion_Sys_Channel"/>
</dbReference>
<keyword evidence="2 4" id="KW-0732">Signal</keyword>
<dbReference type="PANTHER" id="PTHR30332">
    <property type="entry name" value="PROBABLE GENERAL SECRETION PATHWAY PROTEIN D"/>
    <property type="match status" value="1"/>
</dbReference>
<dbReference type="Gene3D" id="3.30.1370.120">
    <property type="match status" value="1"/>
</dbReference>
<evidence type="ECO:0000259" key="5">
    <source>
        <dbReference type="Pfam" id="PF03958"/>
    </source>
</evidence>
<accession>A0A917H979</accession>
<dbReference type="EMBL" id="BMGT01000002">
    <property type="protein sequence ID" value="GGG71721.1"/>
    <property type="molecule type" value="Genomic_DNA"/>
</dbReference>
<evidence type="ECO:0000256" key="2">
    <source>
        <dbReference type="ARBA" id="ARBA00022729"/>
    </source>
</evidence>
<dbReference type="Proteomes" id="UP000647241">
    <property type="component" value="Unassembled WGS sequence"/>
</dbReference>
<comment type="caution">
    <text evidence="6">The sequence shown here is derived from an EMBL/GenBank/DDBJ whole genome shotgun (WGS) entry which is preliminary data.</text>
</comment>
<evidence type="ECO:0000313" key="6">
    <source>
        <dbReference type="EMBL" id="GGG71721.1"/>
    </source>
</evidence>
<feature type="chain" id="PRO_5037503334" description="NolW-like domain-containing protein" evidence="4">
    <location>
        <begin position="24"/>
        <end position="247"/>
    </location>
</feature>
<sequence>MKLTNGILGMALALTLGTLGALAQSTPASAPAKPNDDTVQTFHLTNVVREPDGNEILVAIRNMISPTAKVDFVSSENAIIVRSSPDQLALVEKIIKDLDQPRKTYRLTYTFTEMDGSKSIGTQHFSMIVISGERTTLKQGSRTPIVTGSYDGGKSGTQTQVTYIDTGLNFDVLLDESADAIRLRSKVEQSSIADQVSGVGPQDPIIRQTVLQGTSFLTVGKPLVLGSLDIPGSTRRLDVAVEMNPIK</sequence>
<dbReference type="Pfam" id="PF03958">
    <property type="entry name" value="Secretin_N"/>
    <property type="match status" value="1"/>
</dbReference>
<name>A0A917H979_9BACT</name>
<comment type="subcellular location">
    <subcellularLocation>
        <location evidence="1">Membrane</location>
    </subcellularLocation>
</comment>
<reference evidence="6" key="1">
    <citation type="journal article" date="2014" name="Int. J. Syst. Evol. Microbiol.">
        <title>Complete genome sequence of Corynebacterium casei LMG S-19264T (=DSM 44701T), isolated from a smear-ripened cheese.</title>
        <authorList>
            <consortium name="US DOE Joint Genome Institute (JGI-PGF)"/>
            <person name="Walter F."/>
            <person name="Albersmeier A."/>
            <person name="Kalinowski J."/>
            <person name="Ruckert C."/>
        </authorList>
    </citation>
    <scope>NUCLEOTIDE SEQUENCE</scope>
    <source>
        <strain evidence="6">CGMCC 1.12997</strain>
    </source>
</reference>
<evidence type="ECO:0000256" key="4">
    <source>
        <dbReference type="SAM" id="SignalP"/>
    </source>
</evidence>
<evidence type="ECO:0000256" key="3">
    <source>
        <dbReference type="ARBA" id="ARBA00023136"/>
    </source>
</evidence>
<dbReference type="AlphaFoldDB" id="A0A917H979"/>
<dbReference type="GO" id="GO:0016020">
    <property type="term" value="C:membrane"/>
    <property type="evidence" value="ECO:0007669"/>
    <property type="project" value="UniProtKB-SubCell"/>
</dbReference>
<evidence type="ECO:0000313" key="7">
    <source>
        <dbReference type="Proteomes" id="UP000647241"/>
    </source>
</evidence>
<feature type="signal peptide" evidence="4">
    <location>
        <begin position="1"/>
        <end position="23"/>
    </location>
</feature>
<dbReference type="GO" id="GO:0009306">
    <property type="term" value="P:protein secretion"/>
    <property type="evidence" value="ECO:0007669"/>
    <property type="project" value="TreeGrafter"/>
</dbReference>
<dbReference type="InterPro" id="IPR005644">
    <property type="entry name" value="NolW-like"/>
</dbReference>
<dbReference type="RefSeq" id="WP_188553344.1">
    <property type="nucleotide sequence ID" value="NZ_BMGT01000002.1"/>
</dbReference>
<dbReference type="PANTHER" id="PTHR30332:SF24">
    <property type="entry name" value="SECRETIN GSPD-RELATED"/>
    <property type="match status" value="1"/>
</dbReference>
<evidence type="ECO:0000256" key="1">
    <source>
        <dbReference type="ARBA" id="ARBA00004370"/>
    </source>
</evidence>
<dbReference type="GO" id="GO:0015627">
    <property type="term" value="C:type II protein secretion system complex"/>
    <property type="evidence" value="ECO:0007669"/>
    <property type="project" value="TreeGrafter"/>
</dbReference>